<dbReference type="EMBL" id="CAUYUJ010003048">
    <property type="protein sequence ID" value="CAK0803613.1"/>
    <property type="molecule type" value="Genomic_DNA"/>
</dbReference>
<comment type="caution">
    <text evidence="1">The sequence shown here is derived from an EMBL/GenBank/DDBJ whole genome shotgun (WGS) entry which is preliminary data.</text>
</comment>
<dbReference type="Proteomes" id="UP001189429">
    <property type="component" value="Unassembled WGS sequence"/>
</dbReference>
<sequence>GSVLGVAQYLCATLPDQPLSAPLAQCLLLLLQALASVTMYARDGMRDFLGSGLIAK</sequence>
<accession>A0ABN9QCG2</accession>
<evidence type="ECO:0000313" key="2">
    <source>
        <dbReference type="Proteomes" id="UP001189429"/>
    </source>
</evidence>
<proteinExistence type="predicted"/>
<keyword evidence="2" id="KW-1185">Reference proteome</keyword>
<feature type="non-terminal residue" evidence="1">
    <location>
        <position position="1"/>
    </location>
</feature>
<evidence type="ECO:0000313" key="1">
    <source>
        <dbReference type="EMBL" id="CAK0803613.1"/>
    </source>
</evidence>
<feature type="non-terminal residue" evidence="1">
    <location>
        <position position="56"/>
    </location>
</feature>
<gene>
    <name evidence="1" type="ORF">PCOR1329_LOCUS10720</name>
</gene>
<organism evidence="1 2">
    <name type="scientific">Prorocentrum cordatum</name>
    <dbReference type="NCBI Taxonomy" id="2364126"/>
    <lineage>
        <taxon>Eukaryota</taxon>
        <taxon>Sar</taxon>
        <taxon>Alveolata</taxon>
        <taxon>Dinophyceae</taxon>
        <taxon>Prorocentrales</taxon>
        <taxon>Prorocentraceae</taxon>
        <taxon>Prorocentrum</taxon>
    </lineage>
</organism>
<name>A0ABN9QCG2_9DINO</name>
<protein>
    <submittedName>
        <fullName evidence="1">Uncharacterized protein</fullName>
    </submittedName>
</protein>
<reference evidence="1" key="1">
    <citation type="submission" date="2023-10" db="EMBL/GenBank/DDBJ databases">
        <authorList>
            <person name="Chen Y."/>
            <person name="Shah S."/>
            <person name="Dougan E. K."/>
            <person name="Thang M."/>
            <person name="Chan C."/>
        </authorList>
    </citation>
    <scope>NUCLEOTIDE SEQUENCE [LARGE SCALE GENOMIC DNA]</scope>
</reference>